<protein>
    <recommendedName>
        <fullName evidence="1">DUF6475 domain-containing protein</fullName>
    </recommendedName>
</protein>
<dbReference type="AlphaFoldDB" id="T0YNX3"/>
<dbReference type="InterPro" id="IPR045521">
    <property type="entry name" value="DUF6475"/>
</dbReference>
<feature type="non-terminal residue" evidence="2">
    <location>
        <position position="194"/>
    </location>
</feature>
<proteinExistence type="predicted"/>
<evidence type="ECO:0000313" key="2">
    <source>
        <dbReference type="EMBL" id="EQD34788.1"/>
    </source>
</evidence>
<gene>
    <name evidence="2" type="ORF">B1A_18556</name>
</gene>
<sequence>FSAFAAEVWVNATKPYDLNAVIDALNRYCATSDTGQFCPKPADVSKMLRGSTKDAAVVAWGRVDRAMKTVGVYRSVVFDDPIIHRTIYDLGGWISLGNKTEKEWEFVGRDFQIAYRGYMNSGMKADFPNTLVGIADAKNAIGGFGDVPDPVMIGDAERAKKVFLSGNGGNIETFAPLSSVMDINSLGAPGEPRR</sequence>
<feature type="domain" description="DUF6475" evidence="1">
    <location>
        <begin position="76"/>
        <end position="165"/>
    </location>
</feature>
<evidence type="ECO:0000259" key="1">
    <source>
        <dbReference type="Pfam" id="PF20081"/>
    </source>
</evidence>
<dbReference type="EMBL" id="AUZX01013696">
    <property type="protein sequence ID" value="EQD34788.1"/>
    <property type="molecule type" value="Genomic_DNA"/>
</dbReference>
<name>T0YNX3_9ZZZZ</name>
<organism evidence="2">
    <name type="scientific">mine drainage metagenome</name>
    <dbReference type="NCBI Taxonomy" id="410659"/>
    <lineage>
        <taxon>unclassified sequences</taxon>
        <taxon>metagenomes</taxon>
        <taxon>ecological metagenomes</taxon>
    </lineage>
</organism>
<reference evidence="2" key="2">
    <citation type="journal article" date="2014" name="ISME J.">
        <title>Microbial stratification in low pH oxic and suboxic macroscopic growths along an acid mine drainage.</title>
        <authorList>
            <person name="Mendez-Garcia C."/>
            <person name="Mesa V."/>
            <person name="Sprenger R.R."/>
            <person name="Richter M."/>
            <person name="Diez M.S."/>
            <person name="Solano J."/>
            <person name="Bargiela R."/>
            <person name="Golyshina O.V."/>
            <person name="Manteca A."/>
            <person name="Ramos J.L."/>
            <person name="Gallego J.R."/>
            <person name="Llorente I."/>
            <person name="Martins Dos Santos V.A."/>
            <person name="Jensen O.N."/>
            <person name="Pelaez A.I."/>
            <person name="Sanchez J."/>
            <person name="Ferrer M."/>
        </authorList>
    </citation>
    <scope>NUCLEOTIDE SEQUENCE</scope>
</reference>
<comment type="caution">
    <text evidence="2">The sequence shown here is derived from an EMBL/GenBank/DDBJ whole genome shotgun (WGS) entry which is preliminary data.</text>
</comment>
<dbReference type="Pfam" id="PF20081">
    <property type="entry name" value="DUF6475"/>
    <property type="match status" value="1"/>
</dbReference>
<feature type="non-terminal residue" evidence="2">
    <location>
        <position position="1"/>
    </location>
</feature>
<accession>T0YNX3</accession>
<reference evidence="2" key="1">
    <citation type="submission" date="2013-08" db="EMBL/GenBank/DDBJ databases">
        <authorList>
            <person name="Mendez C."/>
            <person name="Richter M."/>
            <person name="Ferrer M."/>
            <person name="Sanchez J."/>
        </authorList>
    </citation>
    <scope>NUCLEOTIDE SEQUENCE</scope>
</reference>